<dbReference type="STRING" id="765912.Thimo_1386"/>
<evidence type="ECO:0000313" key="6">
    <source>
        <dbReference type="Proteomes" id="UP000010816"/>
    </source>
</evidence>
<keyword evidence="5" id="KW-0238">DNA-binding</keyword>
<keyword evidence="6" id="KW-1185">Reference proteome</keyword>
<dbReference type="eggNOG" id="COG0745">
    <property type="taxonomic scope" value="Bacteria"/>
</dbReference>
<dbReference type="InterPro" id="IPR001789">
    <property type="entry name" value="Sig_transdc_resp-reg_receiver"/>
</dbReference>
<dbReference type="OrthoDB" id="9800897at2"/>
<dbReference type="PROSITE" id="PS50110">
    <property type="entry name" value="RESPONSE_REGULATORY"/>
    <property type="match status" value="1"/>
</dbReference>
<dbReference type="AlphaFoldDB" id="L0GXS6"/>
<feature type="domain" description="Response regulatory" evidence="4">
    <location>
        <begin position="33"/>
        <end position="147"/>
    </location>
</feature>
<dbReference type="SMART" id="SM00448">
    <property type="entry name" value="REC"/>
    <property type="match status" value="1"/>
</dbReference>
<dbReference type="GO" id="GO:0003677">
    <property type="term" value="F:DNA binding"/>
    <property type="evidence" value="ECO:0007669"/>
    <property type="project" value="UniProtKB-KW"/>
</dbReference>
<gene>
    <name evidence="5" type="ORF">Thimo_1386</name>
</gene>
<dbReference type="PANTHER" id="PTHR44591:SF3">
    <property type="entry name" value="RESPONSE REGULATORY DOMAIN-CONTAINING PROTEIN"/>
    <property type="match status" value="1"/>
</dbReference>
<evidence type="ECO:0000256" key="1">
    <source>
        <dbReference type="ARBA" id="ARBA00022553"/>
    </source>
</evidence>
<dbReference type="InterPro" id="IPR050595">
    <property type="entry name" value="Bact_response_regulator"/>
</dbReference>
<dbReference type="GO" id="GO:0000160">
    <property type="term" value="P:phosphorelay signal transduction system"/>
    <property type="evidence" value="ECO:0007669"/>
    <property type="project" value="InterPro"/>
</dbReference>
<protein>
    <submittedName>
        <fullName evidence="5">Response regulator with CheY-like receiver, AAA-type ATPase, and DNA-binding domains</fullName>
    </submittedName>
</protein>
<dbReference type="Gene3D" id="3.40.50.2300">
    <property type="match status" value="1"/>
</dbReference>
<name>L0GXS6_9GAMM</name>
<dbReference type="PANTHER" id="PTHR44591">
    <property type="entry name" value="STRESS RESPONSE REGULATOR PROTEIN 1"/>
    <property type="match status" value="1"/>
</dbReference>
<evidence type="ECO:0000259" key="4">
    <source>
        <dbReference type="PROSITE" id="PS50110"/>
    </source>
</evidence>
<reference evidence="5 6" key="1">
    <citation type="submission" date="2011-09" db="EMBL/GenBank/DDBJ databases">
        <title>Complete sequence of chromosome of Thioflavicoccus mobilis 8321.</title>
        <authorList>
            <consortium name="US DOE Joint Genome Institute"/>
            <person name="Lucas S."/>
            <person name="Han J."/>
            <person name="Lapidus A."/>
            <person name="Cheng J.-F."/>
            <person name="Goodwin L."/>
            <person name="Pitluck S."/>
            <person name="Peters L."/>
            <person name="Ovchinnikova G."/>
            <person name="Lu M."/>
            <person name="Detter J.C."/>
            <person name="Han C."/>
            <person name="Tapia R."/>
            <person name="Land M."/>
            <person name="Hauser L."/>
            <person name="Kyrpides N."/>
            <person name="Ivanova N."/>
            <person name="Pagani I."/>
            <person name="Vogl K."/>
            <person name="Liu Z."/>
            <person name="Imhoff J."/>
            <person name="Thiel V."/>
            <person name="Frigaard N.-U."/>
            <person name="Bryant D."/>
            <person name="Woyke T."/>
        </authorList>
    </citation>
    <scope>NUCLEOTIDE SEQUENCE [LARGE SCALE GENOMIC DNA]</scope>
    <source>
        <strain evidence="5 6">8321</strain>
    </source>
</reference>
<keyword evidence="1 2" id="KW-0597">Phosphoprotein</keyword>
<accession>L0GXS6</accession>
<organism evidence="5 6">
    <name type="scientific">Thioflavicoccus mobilis 8321</name>
    <dbReference type="NCBI Taxonomy" id="765912"/>
    <lineage>
        <taxon>Bacteria</taxon>
        <taxon>Pseudomonadati</taxon>
        <taxon>Pseudomonadota</taxon>
        <taxon>Gammaproteobacteria</taxon>
        <taxon>Chromatiales</taxon>
        <taxon>Chromatiaceae</taxon>
        <taxon>Thioflavicoccus</taxon>
    </lineage>
</organism>
<dbReference type="SUPFAM" id="SSF52172">
    <property type="entry name" value="CheY-like"/>
    <property type="match status" value="1"/>
</dbReference>
<dbReference type="InterPro" id="IPR011006">
    <property type="entry name" value="CheY-like_superfamily"/>
</dbReference>
<proteinExistence type="predicted"/>
<dbReference type="HOGENOM" id="CLU_000445_69_8_6"/>
<dbReference type="KEGG" id="tmb:Thimo_1386"/>
<feature type="modified residue" description="4-aspartylphosphate" evidence="2">
    <location>
        <position position="82"/>
    </location>
</feature>
<feature type="region of interest" description="Disordered" evidence="3">
    <location>
        <begin position="1"/>
        <end position="22"/>
    </location>
</feature>
<dbReference type="Proteomes" id="UP000010816">
    <property type="component" value="Chromosome"/>
</dbReference>
<evidence type="ECO:0000313" key="5">
    <source>
        <dbReference type="EMBL" id="AGA90180.1"/>
    </source>
</evidence>
<dbReference type="Pfam" id="PF00072">
    <property type="entry name" value="Response_reg"/>
    <property type="match status" value="1"/>
</dbReference>
<dbReference type="EMBL" id="CP003051">
    <property type="protein sequence ID" value="AGA90180.1"/>
    <property type="molecule type" value="Genomic_DNA"/>
</dbReference>
<dbReference type="RefSeq" id="WP_015280324.1">
    <property type="nucleotide sequence ID" value="NC_019940.1"/>
</dbReference>
<evidence type="ECO:0000256" key="3">
    <source>
        <dbReference type="SAM" id="MobiDB-lite"/>
    </source>
</evidence>
<evidence type="ECO:0000256" key="2">
    <source>
        <dbReference type="PROSITE-ProRule" id="PRU00169"/>
    </source>
</evidence>
<sequence>MNPPLELHGGDTPQEQTPTHHMPGIDPPFAAARILIVEDEATVADAFGSLLEGHGYRTEIVRHPDEVLPAVRRFRPDVILLDIGLPDRSGFDVAIELAGLDDRRRFRVIALSGYSKDDRCIQGNQHFDDRLEKPVKMKTLLRAVANT</sequence>